<dbReference type="RefSeq" id="WP_135429445.1">
    <property type="nucleotide sequence ID" value="NZ_RPEM01000003.1"/>
</dbReference>
<dbReference type="PANTHER" id="PTHR12302">
    <property type="entry name" value="EBNA2 BINDING PROTEIN P100"/>
    <property type="match status" value="1"/>
</dbReference>
<keyword evidence="1" id="KW-0732">Signal</keyword>
<evidence type="ECO:0000256" key="1">
    <source>
        <dbReference type="SAM" id="SignalP"/>
    </source>
</evidence>
<dbReference type="InterPro" id="IPR016071">
    <property type="entry name" value="Staphylococal_nuclease_OB-fold"/>
</dbReference>
<evidence type="ECO:0000313" key="4">
    <source>
        <dbReference type="Proteomes" id="UP000297741"/>
    </source>
</evidence>
<accession>A0ABY2KNK5</accession>
<protein>
    <submittedName>
        <fullName evidence="3">Thermonuclease family protein</fullName>
    </submittedName>
</protein>
<organism evidence="3 4">
    <name type="scientific">Pseudotabrizicola sediminis</name>
    <dbReference type="NCBI Taxonomy" id="2486418"/>
    <lineage>
        <taxon>Bacteria</taxon>
        <taxon>Pseudomonadati</taxon>
        <taxon>Pseudomonadota</taxon>
        <taxon>Alphaproteobacteria</taxon>
        <taxon>Rhodobacterales</taxon>
        <taxon>Paracoccaceae</taxon>
        <taxon>Pseudotabrizicola</taxon>
    </lineage>
</organism>
<dbReference type="SMART" id="SM00318">
    <property type="entry name" value="SNc"/>
    <property type="match status" value="1"/>
</dbReference>
<keyword evidence="4" id="KW-1185">Reference proteome</keyword>
<dbReference type="PANTHER" id="PTHR12302:SF26">
    <property type="entry name" value="BLR1266 PROTEIN"/>
    <property type="match status" value="1"/>
</dbReference>
<evidence type="ECO:0000259" key="2">
    <source>
        <dbReference type="PROSITE" id="PS50830"/>
    </source>
</evidence>
<evidence type="ECO:0000313" key="3">
    <source>
        <dbReference type="EMBL" id="TGD44183.1"/>
    </source>
</evidence>
<dbReference type="Proteomes" id="UP000297741">
    <property type="component" value="Unassembled WGS sequence"/>
</dbReference>
<feature type="chain" id="PRO_5045621081" evidence="1">
    <location>
        <begin position="22"/>
        <end position="218"/>
    </location>
</feature>
<dbReference type="InterPro" id="IPR035437">
    <property type="entry name" value="SNase_OB-fold_sf"/>
</dbReference>
<name>A0ABY2KNK5_9RHOB</name>
<gene>
    <name evidence="3" type="ORF">EEB11_05655</name>
</gene>
<comment type="caution">
    <text evidence="3">The sequence shown here is derived from an EMBL/GenBank/DDBJ whole genome shotgun (WGS) entry which is preliminary data.</text>
</comment>
<feature type="domain" description="TNase-like" evidence="2">
    <location>
        <begin position="29"/>
        <end position="144"/>
    </location>
</feature>
<feature type="signal peptide" evidence="1">
    <location>
        <begin position="1"/>
        <end position="21"/>
    </location>
</feature>
<dbReference type="SUPFAM" id="SSF50199">
    <property type="entry name" value="Staphylococcal nuclease"/>
    <property type="match status" value="1"/>
</dbReference>
<proteinExistence type="predicted"/>
<dbReference type="PROSITE" id="PS50830">
    <property type="entry name" value="TNASE_3"/>
    <property type="match status" value="1"/>
</dbReference>
<reference evidence="3 4" key="1">
    <citation type="submission" date="2018-11" db="EMBL/GenBank/DDBJ databases">
        <title>Tabrizicola sp. isolated from sediment of alpine lake.</title>
        <authorList>
            <person name="Liu Z."/>
        </authorList>
    </citation>
    <scope>NUCLEOTIDE SEQUENCE [LARGE SCALE GENOMIC DNA]</scope>
    <source>
        <strain evidence="3 4">DRYC-M-16</strain>
    </source>
</reference>
<dbReference type="Gene3D" id="2.40.50.90">
    <property type="match status" value="1"/>
</dbReference>
<dbReference type="EMBL" id="RPEM01000003">
    <property type="protein sequence ID" value="TGD44183.1"/>
    <property type="molecule type" value="Genomic_DNA"/>
</dbReference>
<dbReference type="Pfam" id="PF00565">
    <property type="entry name" value="SNase"/>
    <property type="match status" value="1"/>
</dbReference>
<sequence length="218" mass="23586">MLIFRSLLVLLALSLAPHALAVTRDGAARVIDGDTLDLQGQRVRLFGIDAPERGQSCVRAGQSWDCGAWSAKMLARTIGNRKVTCMREDTDRYGRMVATCTAGGMDLSRAMVLAGAAQAYPRYSDRYVRDEAAARSSGLGLWAGRMTTPEAHRRAVAPAAQTAPGGCAIKGNIGQSGRIYHRPGQRDYAATRIDTRKGEAWFCTEAEARAAGFRPARR</sequence>